<protein>
    <submittedName>
        <fullName evidence="1">Glycosyl hydrolase</fullName>
    </submittedName>
</protein>
<proteinExistence type="predicted"/>
<dbReference type="PANTHER" id="PTHR47791:SF3">
    <property type="entry name" value="MEIOTICALLY UP-REGULATED GENE 191 PROTEIN"/>
    <property type="match status" value="1"/>
</dbReference>
<reference evidence="1 2" key="1">
    <citation type="submission" date="2021-07" db="EMBL/GenBank/DDBJ databases">
        <title>complete genome sequencing of Tessaracoccus sp.J1M15.</title>
        <authorList>
            <person name="Bae J.-W."/>
            <person name="Kim D.-y."/>
        </authorList>
    </citation>
    <scope>NUCLEOTIDE SEQUENCE [LARGE SCALE GENOMIC DNA]</scope>
    <source>
        <strain evidence="1 2">J1M15</strain>
    </source>
</reference>
<accession>A0ABX8SI07</accession>
<dbReference type="InterPro" id="IPR053169">
    <property type="entry name" value="MUG_Protein"/>
</dbReference>
<keyword evidence="2" id="KW-1185">Reference proteome</keyword>
<evidence type="ECO:0000313" key="2">
    <source>
        <dbReference type="Proteomes" id="UP000824504"/>
    </source>
</evidence>
<gene>
    <name evidence="1" type="ORF">KDB89_11165</name>
</gene>
<dbReference type="EMBL" id="CP079216">
    <property type="protein sequence ID" value="QXT62305.1"/>
    <property type="molecule type" value="Genomic_DNA"/>
</dbReference>
<dbReference type="PANTHER" id="PTHR47791">
    <property type="entry name" value="MEIOTICALLY UP-REGULATED GENE 191 PROTEIN"/>
    <property type="match status" value="1"/>
</dbReference>
<keyword evidence="1" id="KW-0378">Hydrolase</keyword>
<sequence length="339" mass="37213">MTGARADEAARSVLGTFGGRALGVPRTRLAAVARPGRPRGEWHYWWQAHLIDCLVDARLRGSALVDDRLIRGHVRGVWLRNGLRFRNGYFDDMAWLALASQRFGRLGGTDVASRRLRPVLESALRHDRGGGALWSTQRDFINTAATGPIALFLARAGEREEPRRLLSWLRANLADDDGLMRDGLRVVEGRLVPVSDVFTYNQGPVLGLMLELGGDELRAAEAHVRAVAGRLTRPGTRVLRTHGPGDGGLFSGILTRYLALAAADPRLDRDVRVLAGEVVTSTADDLWERRVERGWRGRPVLVFPQDTHATDVGETAELSTQLQAWMALEAAAVASSALR</sequence>
<dbReference type="GO" id="GO:0016787">
    <property type="term" value="F:hydrolase activity"/>
    <property type="evidence" value="ECO:0007669"/>
    <property type="project" value="UniProtKB-KW"/>
</dbReference>
<dbReference type="RefSeq" id="WP_219081022.1">
    <property type="nucleotide sequence ID" value="NZ_CP079216.1"/>
</dbReference>
<evidence type="ECO:0000313" key="1">
    <source>
        <dbReference type="EMBL" id="QXT62305.1"/>
    </source>
</evidence>
<organism evidence="1 2">
    <name type="scientific">Tessaracoccus palaemonis</name>
    <dbReference type="NCBI Taxonomy" id="2829499"/>
    <lineage>
        <taxon>Bacteria</taxon>
        <taxon>Bacillati</taxon>
        <taxon>Actinomycetota</taxon>
        <taxon>Actinomycetes</taxon>
        <taxon>Propionibacteriales</taxon>
        <taxon>Propionibacteriaceae</taxon>
        <taxon>Tessaracoccus</taxon>
    </lineage>
</organism>
<dbReference type="Proteomes" id="UP000824504">
    <property type="component" value="Chromosome"/>
</dbReference>
<name>A0ABX8SI07_9ACTN</name>